<dbReference type="AlphaFoldDB" id="A0A4R6VWG1"/>
<keyword evidence="2 4" id="KW-0238">DNA-binding</keyword>
<dbReference type="EMBL" id="SNYO01000001">
    <property type="protein sequence ID" value="TDQ64815.1"/>
    <property type="molecule type" value="Genomic_DNA"/>
</dbReference>
<proteinExistence type="predicted"/>
<keyword evidence="3" id="KW-0804">Transcription</keyword>
<comment type="caution">
    <text evidence="7">The sequence shown here is derived from an EMBL/GenBank/DDBJ whole genome shotgun (WGS) entry which is preliminary data.</text>
</comment>
<protein>
    <submittedName>
        <fullName evidence="7">TetR family transcriptional regulator</fullName>
    </submittedName>
</protein>
<evidence type="ECO:0000259" key="6">
    <source>
        <dbReference type="PROSITE" id="PS50977"/>
    </source>
</evidence>
<dbReference type="PANTHER" id="PTHR47506:SF3">
    <property type="entry name" value="HTH-TYPE TRANSCRIPTIONAL REGULATOR LMRA"/>
    <property type="match status" value="1"/>
</dbReference>
<dbReference type="GO" id="GO:0003677">
    <property type="term" value="F:DNA binding"/>
    <property type="evidence" value="ECO:0007669"/>
    <property type="project" value="UniProtKB-UniRule"/>
</dbReference>
<accession>A0A4R6VWG1</accession>
<reference evidence="7 8" key="1">
    <citation type="submission" date="2019-03" db="EMBL/GenBank/DDBJ databases">
        <title>Genomic Encyclopedia of Type Strains, Phase IV (KMG-IV): sequencing the most valuable type-strain genomes for metagenomic binning, comparative biology and taxonomic classification.</title>
        <authorList>
            <person name="Goeker M."/>
        </authorList>
    </citation>
    <scope>NUCLEOTIDE SEQUENCE [LARGE SCALE GENOMIC DNA]</scope>
    <source>
        <strain evidence="7 8">DSM 45775</strain>
    </source>
</reference>
<dbReference type="Gene3D" id="1.10.357.10">
    <property type="entry name" value="Tetracycline Repressor, domain 2"/>
    <property type="match status" value="1"/>
</dbReference>
<dbReference type="InterPro" id="IPR001647">
    <property type="entry name" value="HTH_TetR"/>
</dbReference>
<dbReference type="SUPFAM" id="SSF48498">
    <property type="entry name" value="Tetracyclin repressor-like, C-terminal domain"/>
    <property type="match status" value="1"/>
</dbReference>
<feature type="region of interest" description="Disordered" evidence="5">
    <location>
        <begin position="1"/>
        <end position="23"/>
    </location>
</feature>
<feature type="domain" description="HTH tetR-type" evidence="6">
    <location>
        <begin position="26"/>
        <end position="86"/>
    </location>
</feature>
<evidence type="ECO:0000256" key="3">
    <source>
        <dbReference type="ARBA" id="ARBA00023163"/>
    </source>
</evidence>
<dbReference type="InterPro" id="IPR036271">
    <property type="entry name" value="Tet_transcr_reg_TetR-rel_C_sf"/>
</dbReference>
<dbReference type="SUPFAM" id="SSF46689">
    <property type="entry name" value="Homeodomain-like"/>
    <property type="match status" value="1"/>
</dbReference>
<sequence length="217" mass="23850">MASHPTGADSAGSAAPNYAARNRRREETRERILVNAADFFYRRGILSVSMDDVAAHVGVTKPTLYAHFESREALVGAALNTVEESHFQWFERRLAEFVEQGVVAVIAPFDVLDLWFGSSVFRGCAYQNASVEVGSAMPHAQVAVLRHKDRTRKWLHDLAAESGVPPERCETISAQFMLLMEGAIITAFIESDDQAAVRAREAAEVLLEKVLETASTG</sequence>
<evidence type="ECO:0000256" key="4">
    <source>
        <dbReference type="PROSITE-ProRule" id="PRU00335"/>
    </source>
</evidence>
<organism evidence="7 8">
    <name type="scientific">Actinomycetospora succinea</name>
    <dbReference type="NCBI Taxonomy" id="663603"/>
    <lineage>
        <taxon>Bacteria</taxon>
        <taxon>Bacillati</taxon>
        <taxon>Actinomycetota</taxon>
        <taxon>Actinomycetes</taxon>
        <taxon>Pseudonocardiales</taxon>
        <taxon>Pseudonocardiaceae</taxon>
        <taxon>Actinomycetospora</taxon>
    </lineage>
</organism>
<dbReference type="PANTHER" id="PTHR47506">
    <property type="entry name" value="TRANSCRIPTIONAL REGULATORY PROTEIN"/>
    <property type="match status" value="1"/>
</dbReference>
<dbReference type="InterPro" id="IPR009057">
    <property type="entry name" value="Homeodomain-like_sf"/>
</dbReference>
<evidence type="ECO:0000256" key="1">
    <source>
        <dbReference type="ARBA" id="ARBA00023015"/>
    </source>
</evidence>
<evidence type="ECO:0000313" key="8">
    <source>
        <dbReference type="Proteomes" id="UP000295705"/>
    </source>
</evidence>
<keyword evidence="8" id="KW-1185">Reference proteome</keyword>
<evidence type="ECO:0000313" key="7">
    <source>
        <dbReference type="EMBL" id="TDQ64815.1"/>
    </source>
</evidence>
<feature type="DNA-binding region" description="H-T-H motif" evidence="4">
    <location>
        <begin position="49"/>
        <end position="68"/>
    </location>
</feature>
<evidence type="ECO:0000256" key="2">
    <source>
        <dbReference type="ARBA" id="ARBA00023125"/>
    </source>
</evidence>
<name>A0A4R6VWG1_9PSEU</name>
<dbReference type="PRINTS" id="PR00455">
    <property type="entry name" value="HTHTETR"/>
</dbReference>
<dbReference type="Proteomes" id="UP000295705">
    <property type="component" value="Unassembled WGS sequence"/>
</dbReference>
<gene>
    <name evidence="7" type="ORF">EV188_10162</name>
</gene>
<evidence type="ECO:0000256" key="5">
    <source>
        <dbReference type="SAM" id="MobiDB-lite"/>
    </source>
</evidence>
<dbReference type="Pfam" id="PF00440">
    <property type="entry name" value="TetR_N"/>
    <property type="match status" value="1"/>
</dbReference>
<keyword evidence="1" id="KW-0805">Transcription regulation</keyword>
<dbReference type="PROSITE" id="PS50977">
    <property type="entry name" value="HTH_TETR_2"/>
    <property type="match status" value="1"/>
</dbReference>